<dbReference type="EMBL" id="FXUG01000006">
    <property type="protein sequence ID" value="SMP59182.1"/>
    <property type="molecule type" value="Genomic_DNA"/>
</dbReference>
<evidence type="ECO:0000256" key="3">
    <source>
        <dbReference type="ARBA" id="ARBA00022692"/>
    </source>
</evidence>
<dbReference type="PANTHER" id="PTHR21716:SF62">
    <property type="entry name" value="TRANSPORT PROTEIN YDBI-RELATED"/>
    <property type="match status" value="1"/>
</dbReference>
<evidence type="ECO:0000313" key="7">
    <source>
        <dbReference type="EMBL" id="SMP59182.1"/>
    </source>
</evidence>
<evidence type="ECO:0000256" key="6">
    <source>
        <dbReference type="SAM" id="Phobius"/>
    </source>
</evidence>
<feature type="transmembrane region" description="Helical" evidence="6">
    <location>
        <begin position="310"/>
        <end position="335"/>
    </location>
</feature>
<keyword evidence="5 6" id="KW-0472">Membrane</keyword>
<reference evidence="7 8" key="1">
    <citation type="submission" date="2017-05" db="EMBL/GenBank/DDBJ databases">
        <authorList>
            <person name="Varghese N."/>
            <person name="Submissions S."/>
        </authorList>
    </citation>
    <scope>NUCLEOTIDE SEQUENCE [LARGE SCALE GENOMIC DNA]</scope>
    <source>
        <strain evidence="7 8">DSM 25457</strain>
    </source>
</reference>
<dbReference type="PANTHER" id="PTHR21716">
    <property type="entry name" value="TRANSMEMBRANE PROTEIN"/>
    <property type="match status" value="1"/>
</dbReference>
<keyword evidence="4 6" id="KW-1133">Transmembrane helix</keyword>
<evidence type="ECO:0000256" key="2">
    <source>
        <dbReference type="ARBA" id="ARBA00009773"/>
    </source>
</evidence>
<feature type="transmembrane region" description="Helical" evidence="6">
    <location>
        <begin position="237"/>
        <end position="263"/>
    </location>
</feature>
<dbReference type="Pfam" id="PF01594">
    <property type="entry name" value="AI-2E_transport"/>
    <property type="match status" value="1"/>
</dbReference>
<comment type="caution">
    <text evidence="7">The sequence shown here is derived from an EMBL/GenBank/DDBJ whole genome shotgun (WGS) entry which is preliminary data.</text>
</comment>
<evidence type="ECO:0000256" key="1">
    <source>
        <dbReference type="ARBA" id="ARBA00004141"/>
    </source>
</evidence>
<keyword evidence="8" id="KW-1185">Reference proteome</keyword>
<evidence type="ECO:0000256" key="5">
    <source>
        <dbReference type="ARBA" id="ARBA00023136"/>
    </source>
</evidence>
<organism evidence="7 8">
    <name type="scientific">Neorhodopirellula lusitana</name>
    <dbReference type="NCBI Taxonomy" id="445327"/>
    <lineage>
        <taxon>Bacteria</taxon>
        <taxon>Pseudomonadati</taxon>
        <taxon>Planctomycetota</taxon>
        <taxon>Planctomycetia</taxon>
        <taxon>Pirellulales</taxon>
        <taxon>Pirellulaceae</taxon>
        <taxon>Neorhodopirellula</taxon>
    </lineage>
</organism>
<feature type="transmembrane region" description="Helical" evidence="6">
    <location>
        <begin position="270"/>
        <end position="290"/>
    </location>
</feature>
<dbReference type="InterPro" id="IPR002549">
    <property type="entry name" value="AI-2E-like"/>
</dbReference>
<proteinExistence type="inferred from homology"/>
<dbReference type="Proteomes" id="UP001158067">
    <property type="component" value="Unassembled WGS sequence"/>
</dbReference>
<gene>
    <name evidence="7" type="ORF">SAMN06265222_106180</name>
</gene>
<protein>
    <submittedName>
        <fullName evidence="7">Predicted PurR-regulated permease PerM</fullName>
    </submittedName>
</protein>
<comment type="similarity">
    <text evidence="2">Belongs to the autoinducer-2 exporter (AI-2E) (TC 2.A.86) family.</text>
</comment>
<evidence type="ECO:0000313" key="8">
    <source>
        <dbReference type="Proteomes" id="UP001158067"/>
    </source>
</evidence>
<feature type="transmembrane region" description="Helical" evidence="6">
    <location>
        <begin position="12"/>
        <end position="32"/>
    </location>
</feature>
<feature type="transmembrane region" description="Helical" evidence="6">
    <location>
        <begin position="145"/>
        <end position="170"/>
    </location>
</feature>
<evidence type="ECO:0000256" key="4">
    <source>
        <dbReference type="ARBA" id="ARBA00022989"/>
    </source>
</evidence>
<accession>A0ABY1Q495</accession>
<feature type="transmembrane region" description="Helical" evidence="6">
    <location>
        <begin position="71"/>
        <end position="92"/>
    </location>
</feature>
<feature type="transmembrane region" description="Helical" evidence="6">
    <location>
        <begin position="212"/>
        <end position="231"/>
    </location>
</feature>
<feature type="transmembrane region" description="Helical" evidence="6">
    <location>
        <begin position="38"/>
        <end position="59"/>
    </location>
</feature>
<keyword evidence="3 6" id="KW-0812">Transmembrane</keyword>
<sequence>MTDPAEHRQQLITDTMTIIGLVVATLAVIGVLFVARHFLMLVFGAVLIGVVVNRFAGLVTRMVPWKWSRRVRVGLVLLATVTIFVIGGFGFASSIDDQLIQFSDRIDSSASKVIEAAKQQPIVQRVREEVSLGSMLPSSGKSLGLAQTLFASTFGVLTDVLILIILGAYFSTSPGTYQSGVLRSIPVAWREKGASLLSESAETLWQWMLGRLLAMAIVGISFGVGLAILGVPMPFELGIFAGLVTFVPNLGGIAAVVPALLLASNEGSSAVLGVLLLYLVIQFAESYLITPLVQEKQVNLPPAMVILAQVVAGLLFGVWGIMFATPLVALTLLWVRRLYVEDGLEAA</sequence>
<comment type="subcellular location">
    <subcellularLocation>
        <location evidence="1">Membrane</location>
        <topology evidence="1">Multi-pass membrane protein</topology>
    </subcellularLocation>
</comment>
<dbReference type="RefSeq" id="WP_283432925.1">
    <property type="nucleotide sequence ID" value="NZ_CAWLDM010000001.1"/>
</dbReference>
<name>A0ABY1Q495_9BACT</name>